<dbReference type="PANTHER" id="PTHR45527:SF11">
    <property type="entry name" value="NONRIBOSOMAL PEPTIDE SYNTHETASE 5"/>
    <property type="match status" value="1"/>
</dbReference>
<name>A0ABU4SQD5_9GAMM</name>
<keyword evidence="2" id="KW-0597">Phosphoprotein</keyword>
<dbReference type="EMBL" id="VCDP01000094">
    <property type="protein sequence ID" value="MDX8000866.1"/>
    <property type="molecule type" value="Genomic_DNA"/>
</dbReference>
<dbReference type="InterPro" id="IPR001242">
    <property type="entry name" value="Condensation_dom"/>
</dbReference>
<accession>A0ABU4SQD5</accession>
<keyword evidence="1" id="KW-0596">Phosphopantetheine</keyword>
<keyword evidence="6" id="KW-1185">Reference proteome</keyword>
<dbReference type="PANTHER" id="PTHR45527">
    <property type="entry name" value="NONRIBOSOMAL PEPTIDE SYNTHETASE"/>
    <property type="match status" value="1"/>
</dbReference>
<evidence type="ECO:0000313" key="5">
    <source>
        <dbReference type="EMBL" id="MDX8000866.1"/>
    </source>
</evidence>
<feature type="non-terminal residue" evidence="5">
    <location>
        <position position="1"/>
    </location>
</feature>
<evidence type="ECO:0000256" key="3">
    <source>
        <dbReference type="ARBA" id="ARBA00022598"/>
    </source>
</evidence>
<dbReference type="Gene3D" id="3.30.559.10">
    <property type="entry name" value="Chloramphenicol acetyltransferase-like domain"/>
    <property type="match status" value="1"/>
</dbReference>
<dbReference type="Proteomes" id="UP001271640">
    <property type="component" value="Unassembled WGS sequence"/>
</dbReference>
<feature type="domain" description="Condensation" evidence="4">
    <location>
        <begin position="66"/>
        <end position="337"/>
    </location>
</feature>
<dbReference type="InterPro" id="IPR023213">
    <property type="entry name" value="CAT-like_dom_sf"/>
</dbReference>
<comment type="caution">
    <text evidence="5">The sequence shown here is derived from an EMBL/GenBank/DDBJ whole genome shotgun (WGS) entry which is preliminary data.</text>
</comment>
<gene>
    <name evidence="5" type="ORF">FE394_17135</name>
</gene>
<protein>
    <submittedName>
        <fullName evidence="5">Non-ribosomal peptide synthetase</fullName>
    </submittedName>
</protein>
<dbReference type="SUPFAM" id="SSF52777">
    <property type="entry name" value="CoA-dependent acyltransferases"/>
    <property type="match status" value="2"/>
</dbReference>
<evidence type="ECO:0000259" key="4">
    <source>
        <dbReference type="Pfam" id="PF00668"/>
    </source>
</evidence>
<proteinExistence type="predicted"/>
<dbReference type="Gene3D" id="3.30.559.30">
    <property type="entry name" value="Nonribosomal peptide synthetase, condensation domain"/>
    <property type="match status" value="1"/>
</dbReference>
<evidence type="ECO:0000256" key="2">
    <source>
        <dbReference type="ARBA" id="ARBA00022553"/>
    </source>
</evidence>
<organism evidence="5 6">
    <name type="scientific">Xenorhabdus littoralis</name>
    <dbReference type="NCBI Taxonomy" id="2582835"/>
    <lineage>
        <taxon>Bacteria</taxon>
        <taxon>Pseudomonadati</taxon>
        <taxon>Pseudomonadota</taxon>
        <taxon>Gammaproteobacteria</taxon>
        <taxon>Enterobacterales</taxon>
        <taxon>Morganellaceae</taxon>
        <taxon>Xenorhabdus</taxon>
    </lineage>
</organism>
<keyword evidence="3" id="KW-0436">Ligase</keyword>
<sequence length="341" mass="37910">RDLFQSPVLSGLAQKLGQHRTVVVPVNVITSDTTALTPAMLPLIDLSQSDIDRIVGQVPDGLANIQDIYALSPLQDGILFHHLLANEGDPYLLAGQMAFADRTLLDRYLAVMQQIIERHDILRTAFLWQGLSVPAQVVWRQAPLSVTELTLDPTDGLISDQLAQRFNPRHYRLDLSEAPLLRFVVAQEADGRWIVLQLLHHLIGDHTTLDVMHREVRACLDGQAQNLPAPVPFRNLVAQARLGESEAAHTDFFTDMLAEVEEPTLPFGVTEVHRDGSQVTESHRMLEPELNDRLRRQARFLGVSLAALCHLAWAQVLSRTSGQEKVVFGTVLFGRMTAGEG</sequence>
<evidence type="ECO:0000313" key="6">
    <source>
        <dbReference type="Proteomes" id="UP001271640"/>
    </source>
</evidence>
<dbReference type="Pfam" id="PF00668">
    <property type="entry name" value="Condensation"/>
    <property type="match status" value="1"/>
</dbReference>
<evidence type="ECO:0000256" key="1">
    <source>
        <dbReference type="ARBA" id="ARBA00022450"/>
    </source>
</evidence>
<feature type="non-terminal residue" evidence="5">
    <location>
        <position position="341"/>
    </location>
</feature>
<dbReference type="RefSeq" id="WP_319927576.1">
    <property type="nucleotide sequence ID" value="NZ_VCDP01000094.1"/>
</dbReference>
<reference evidence="6" key="1">
    <citation type="journal article" date="2024" name="Toxins">
        <title>Genome Sequence Analysis of Native Xenorhabdus Strains Isolated from Entomopathogenic Nematodes in Argentina.</title>
        <authorList>
            <person name="Palma L."/>
            <person name="Frizzo L."/>
            <person name="Kaiser S."/>
            <person name="Berry C."/>
            <person name="Caballero P."/>
            <person name="Bode H.B."/>
            <person name="Del Valle E.E."/>
        </authorList>
    </citation>
    <scope>NUCLEOTIDE SEQUENCE [LARGE SCALE GENOMIC DNA]</scope>
    <source>
        <strain evidence="6">Reich</strain>
    </source>
</reference>